<reference evidence="1 2" key="1">
    <citation type="journal article" date="2024" name="Chem. Sci.">
        <title>Discovery of a lagriamide polyketide by integrated genome mining, isotopic labeling, and untargeted metabolomics.</title>
        <authorList>
            <person name="Fergusson C.H."/>
            <person name="Saulog J."/>
            <person name="Paulo B.S."/>
            <person name="Wilson D.M."/>
            <person name="Liu D.Y."/>
            <person name="Morehouse N.J."/>
            <person name="Waterworth S."/>
            <person name="Barkei J."/>
            <person name="Gray C.A."/>
            <person name="Kwan J.C."/>
            <person name="Eustaquio A.S."/>
            <person name="Linington R.G."/>
        </authorList>
    </citation>
    <scope>NUCLEOTIDE SEQUENCE [LARGE SCALE GENOMIC DNA]</scope>
    <source>
        <strain evidence="1 2">RL17-338-BIF-B</strain>
    </source>
</reference>
<evidence type="ECO:0000313" key="2">
    <source>
        <dbReference type="Proteomes" id="UP001469089"/>
    </source>
</evidence>
<dbReference type="RefSeq" id="WP_349545123.1">
    <property type="nucleotide sequence ID" value="NZ_JAOALG010000002.1"/>
</dbReference>
<protein>
    <submittedName>
        <fullName evidence="1">Uncharacterized protein</fullName>
    </submittedName>
</protein>
<name>A0ABV1LVZ4_9BURK</name>
<dbReference type="EMBL" id="JAOALG010000002">
    <property type="protein sequence ID" value="MEQ5843479.1"/>
    <property type="molecule type" value="Genomic_DNA"/>
</dbReference>
<keyword evidence="2" id="KW-1185">Reference proteome</keyword>
<gene>
    <name evidence="1" type="ORF">N0A02_28895</name>
</gene>
<proteinExistence type="predicted"/>
<organism evidence="1 2">
    <name type="scientific">Paraburkholderia acidicola</name>
    <dbReference type="NCBI Taxonomy" id="1912599"/>
    <lineage>
        <taxon>Bacteria</taxon>
        <taxon>Pseudomonadati</taxon>
        <taxon>Pseudomonadota</taxon>
        <taxon>Betaproteobacteria</taxon>
        <taxon>Burkholderiales</taxon>
        <taxon>Burkholderiaceae</taxon>
        <taxon>Paraburkholderia</taxon>
    </lineage>
</organism>
<dbReference type="Proteomes" id="UP001469089">
    <property type="component" value="Unassembled WGS sequence"/>
</dbReference>
<evidence type="ECO:0000313" key="1">
    <source>
        <dbReference type="EMBL" id="MEQ5843479.1"/>
    </source>
</evidence>
<accession>A0ABV1LVZ4</accession>
<sequence length="117" mass="12776">MKIDNILLFCRRLMANVLRTRLASLNRKRVFAKKQSLEVSIMKLVQSLIISAALAVPAVSFAASNGVDNGVAQNVSASGTHHTLRTIDQALTRVDHKIRASIRPDANDGMKSIYFGA</sequence>
<comment type="caution">
    <text evidence="1">The sequence shown here is derived from an EMBL/GenBank/DDBJ whole genome shotgun (WGS) entry which is preliminary data.</text>
</comment>